<proteinExistence type="inferred from homology"/>
<dbReference type="PANTHER" id="PTHR13683">
    <property type="entry name" value="ASPARTYL PROTEASES"/>
    <property type="match status" value="1"/>
</dbReference>
<gene>
    <name evidence="4" type="ORF">SSX86_014153</name>
</gene>
<evidence type="ECO:0000313" key="5">
    <source>
        <dbReference type="Proteomes" id="UP001408789"/>
    </source>
</evidence>
<feature type="domain" description="Peptidase A1" evidence="3">
    <location>
        <begin position="25"/>
        <end position="362"/>
    </location>
</feature>
<comment type="caution">
    <text evidence="4">The sequence shown here is derived from an EMBL/GenBank/DDBJ whole genome shotgun (WGS) entry which is preliminary data.</text>
</comment>
<evidence type="ECO:0000256" key="2">
    <source>
        <dbReference type="SAM" id="SignalP"/>
    </source>
</evidence>
<feature type="signal peptide" evidence="2">
    <location>
        <begin position="1"/>
        <end position="25"/>
    </location>
</feature>
<dbReference type="InterPro" id="IPR032861">
    <property type="entry name" value="TAXi_N"/>
</dbReference>
<name>A0AAP0D619_9ASTR</name>
<comment type="similarity">
    <text evidence="1">Belongs to the peptidase A1 family.</text>
</comment>
<dbReference type="PROSITE" id="PS51767">
    <property type="entry name" value="PEPTIDASE_A1"/>
    <property type="match status" value="1"/>
</dbReference>
<dbReference type="Pfam" id="PF14543">
    <property type="entry name" value="TAXi_N"/>
    <property type="match status" value="1"/>
</dbReference>
<dbReference type="InterPro" id="IPR021109">
    <property type="entry name" value="Peptidase_aspartic_dom_sf"/>
</dbReference>
<reference evidence="4 5" key="1">
    <citation type="submission" date="2024-04" db="EMBL/GenBank/DDBJ databases">
        <title>The reference genome of an endangered Asteraceae, Deinandra increscens subsp. villosa, native to the Central Coast of California.</title>
        <authorList>
            <person name="Guilliams M."/>
            <person name="Hasenstab-Lehman K."/>
            <person name="Meyer R."/>
            <person name="Mcevoy S."/>
        </authorList>
    </citation>
    <scope>NUCLEOTIDE SEQUENCE [LARGE SCALE GENOMIC DNA]</scope>
    <source>
        <tissue evidence="4">Leaf</tissue>
    </source>
</reference>
<dbReference type="GO" id="GO:0004190">
    <property type="term" value="F:aspartic-type endopeptidase activity"/>
    <property type="evidence" value="ECO:0007669"/>
    <property type="project" value="InterPro"/>
</dbReference>
<keyword evidence="5" id="KW-1185">Reference proteome</keyword>
<dbReference type="EMBL" id="JBCNJP010000015">
    <property type="protein sequence ID" value="KAK9066830.1"/>
    <property type="molecule type" value="Genomic_DNA"/>
</dbReference>
<dbReference type="InterPro" id="IPR033121">
    <property type="entry name" value="PEPTIDASE_A1"/>
</dbReference>
<dbReference type="InterPro" id="IPR032799">
    <property type="entry name" value="TAXi_C"/>
</dbReference>
<dbReference type="Pfam" id="PF14541">
    <property type="entry name" value="TAXi_C"/>
    <property type="match status" value="1"/>
</dbReference>
<dbReference type="SUPFAM" id="SSF50630">
    <property type="entry name" value="Acid proteases"/>
    <property type="match status" value="1"/>
</dbReference>
<sequence>MHTRINFILHSLALYSAFQFPAGCASDAIQLSPPITTTGNSGSSGSGAVGSSASVFLQAPHPPYKPINELVKCDDPLCVAFHWPAPPICGSPNQCDYGVEYADEGRSSGVLVKDSFPLRYSNGTVTEPRVAFGCGSDQEVPNGVTPPYLDGILGLGLGKVGILSQLQELGVTKNVVGHCFSSQGDGYLFFGDEVVLITWIPYTETDDHYSLGTAEVFVGDTTSGMKDLPIMFDSGSTYTYLARTAYEVIVSLLMNDIKEKPLINADDDNTLPICWKGSKPFNSIQDVKSLFQPIVLSFSNPKTVRFQIDPEGYLIISEHGNVCLGILDGTEVGLDEFNLIGGNERVTWPDVRIITLKETVYTT</sequence>
<evidence type="ECO:0000313" key="4">
    <source>
        <dbReference type="EMBL" id="KAK9066830.1"/>
    </source>
</evidence>
<dbReference type="InterPro" id="IPR001461">
    <property type="entry name" value="Aspartic_peptidase_A1"/>
</dbReference>
<dbReference type="PANTHER" id="PTHR13683:SF227">
    <property type="entry name" value="EUKARYOTIC ASPARTYL PROTEASE FAMILY PROTEIN"/>
    <property type="match status" value="1"/>
</dbReference>
<evidence type="ECO:0000256" key="1">
    <source>
        <dbReference type="ARBA" id="ARBA00007447"/>
    </source>
</evidence>
<protein>
    <recommendedName>
        <fullName evidence="3">Peptidase A1 domain-containing protein</fullName>
    </recommendedName>
</protein>
<dbReference type="GO" id="GO:0006508">
    <property type="term" value="P:proteolysis"/>
    <property type="evidence" value="ECO:0007669"/>
    <property type="project" value="InterPro"/>
</dbReference>
<dbReference type="Proteomes" id="UP001408789">
    <property type="component" value="Unassembled WGS sequence"/>
</dbReference>
<feature type="chain" id="PRO_5042956785" description="Peptidase A1 domain-containing protein" evidence="2">
    <location>
        <begin position="26"/>
        <end position="363"/>
    </location>
</feature>
<dbReference type="AlphaFoldDB" id="A0AAP0D619"/>
<evidence type="ECO:0000259" key="3">
    <source>
        <dbReference type="PROSITE" id="PS51767"/>
    </source>
</evidence>
<accession>A0AAP0D619</accession>
<keyword evidence="2" id="KW-0732">Signal</keyword>
<organism evidence="4 5">
    <name type="scientific">Deinandra increscens subsp. villosa</name>
    <dbReference type="NCBI Taxonomy" id="3103831"/>
    <lineage>
        <taxon>Eukaryota</taxon>
        <taxon>Viridiplantae</taxon>
        <taxon>Streptophyta</taxon>
        <taxon>Embryophyta</taxon>
        <taxon>Tracheophyta</taxon>
        <taxon>Spermatophyta</taxon>
        <taxon>Magnoliopsida</taxon>
        <taxon>eudicotyledons</taxon>
        <taxon>Gunneridae</taxon>
        <taxon>Pentapetalae</taxon>
        <taxon>asterids</taxon>
        <taxon>campanulids</taxon>
        <taxon>Asterales</taxon>
        <taxon>Asteraceae</taxon>
        <taxon>Asteroideae</taxon>
        <taxon>Heliantheae alliance</taxon>
        <taxon>Madieae</taxon>
        <taxon>Madiinae</taxon>
        <taxon>Deinandra</taxon>
    </lineage>
</organism>
<dbReference type="Gene3D" id="2.40.70.10">
    <property type="entry name" value="Acid Proteases"/>
    <property type="match status" value="2"/>
</dbReference>